<comment type="caution">
    <text evidence="2">The sequence shown here is derived from an EMBL/GenBank/DDBJ whole genome shotgun (WGS) entry which is preliminary data.</text>
</comment>
<dbReference type="Proteomes" id="UP001295740">
    <property type="component" value="Unassembled WGS sequence"/>
</dbReference>
<protein>
    <submittedName>
        <fullName evidence="2">Uu.00g053120.m01.CDS01</fullName>
    </submittedName>
</protein>
<evidence type="ECO:0000313" key="3">
    <source>
        <dbReference type="Proteomes" id="UP001295740"/>
    </source>
</evidence>
<feature type="region of interest" description="Disordered" evidence="1">
    <location>
        <begin position="289"/>
        <end position="342"/>
    </location>
</feature>
<evidence type="ECO:0000313" key="2">
    <source>
        <dbReference type="EMBL" id="CAJ2512297.1"/>
    </source>
</evidence>
<gene>
    <name evidence="2" type="ORF">KHLLAP_LOCUS12765</name>
</gene>
<feature type="compositionally biased region" description="Basic residues" evidence="1">
    <location>
        <begin position="320"/>
        <end position="334"/>
    </location>
</feature>
<name>A0AAI8VWE4_9PEZI</name>
<evidence type="ECO:0000256" key="1">
    <source>
        <dbReference type="SAM" id="MobiDB-lite"/>
    </source>
</evidence>
<reference evidence="2" key="1">
    <citation type="submission" date="2023-10" db="EMBL/GenBank/DDBJ databases">
        <authorList>
            <person name="Hackl T."/>
        </authorList>
    </citation>
    <scope>NUCLEOTIDE SEQUENCE</scope>
</reference>
<dbReference type="AlphaFoldDB" id="A0AAI8VWE4"/>
<keyword evidence="3" id="KW-1185">Reference proteome</keyword>
<organism evidence="2 3">
    <name type="scientific">Anthostomella pinea</name>
    <dbReference type="NCBI Taxonomy" id="933095"/>
    <lineage>
        <taxon>Eukaryota</taxon>
        <taxon>Fungi</taxon>
        <taxon>Dikarya</taxon>
        <taxon>Ascomycota</taxon>
        <taxon>Pezizomycotina</taxon>
        <taxon>Sordariomycetes</taxon>
        <taxon>Xylariomycetidae</taxon>
        <taxon>Xylariales</taxon>
        <taxon>Xylariaceae</taxon>
        <taxon>Anthostomella</taxon>
    </lineage>
</organism>
<proteinExistence type="predicted"/>
<dbReference type="EMBL" id="CAUWAG010000019">
    <property type="protein sequence ID" value="CAJ2512297.1"/>
    <property type="molecule type" value="Genomic_DNA"/>
</dbReference>
<accession>A0AAI8VWE4</accession>
<sequence length="407" mass="46818">MTTPNNDRTIFSRPEDWERFNAELQTKAVAFDLWDYINPEDKVAWPTQPEEPSYTNYPKKLGRGTRTSSLITVGGEEELVDPNGTPTNTIEMTQIGRSAYTQDWNHYTHKSREYTEHRKNVKSMTDWMLNTVQQPYRATIYKATKKIDQWYKDLQDIGDVYTSRQKPEARNRYRRATTHLTKMPKDLGAWISQWETAVAYAIEKGMPEAIDSNSVATDLIDALSSVMGDWTTSFRMGHKKEINDGSISYIEMAGLLREYAKDHHRATAPQIAKGVFAATYGYDEDVSIEDTKELDSTTSDPLPPTDKTKGRKGNQERPRGRGTRGVRTGSKRRRADTETNPDGSIYKACLGFHDITQCYYVIDGKAPEHWHPNERYRKVINQRIKEDIALKELIKRINRKPTPVKPE</sequence>